<dbReference type="InterPro" id="IPR001314">
    <property type="entry name" value="Peptidase_S1A"/>
</dbReference>
<protein>
    <submittedName>
        <fullName evidence="7">Trypsin domain containing protein</fullName>
    </submittedName>
</protein>
<dbReference type="Gene3D" id="2.40.10.10">
    <property type="entry name" value="Trypsin-like serine proteases"/>
    <property type="match status" value="4"/>
</dbReference>
<dbReference type="FunFam" id="2.40.10.10:FF:000028">
    <property type="entry name" value="Serine protease easter"/>
    <property type="match status" value="2"/>
</dbReference>
<evidence type="ECO:0000256" key="4">
    <source>
        <dbReference type="ARBA" id="ARBA00024195"/>
    </source>
</evidence>
<dbReference type="GO" id="GO:0004252">
    <property type="term" value="F:serine-type endopeptidase activity"/>
    <property type="evidence" value="ECO:0007669"/>
    <property type="project" value="InterPro"/>
</dbReference>
<dbReference type="SUPFAM" id="SSF50494">
    <property type="entry name" value="Trypsin-like serine proteases"/>
    <property type="match status" value="2"/>
</dbReference>
<keyword evidence="5" id="KW-0720">Serine protease</keyword>
<dbReference type="InterPro" id="IPR001254">
    <property type="entry name" value="Trypsin_dom"/>
</dbReference>
<dbReference type="OrthoDB" id="8114044at2759"/>
<dbReference type="CDD" id="cd00190">
    <property type="entry name" value="Tryp_SPc"/>
    <property type="match status" value="2"/>
</dbReference>
<dbReference type="InterPro" id="IPR051487">
    <property type="entry name" value="Ser/Thr_Proteases_Immune/Dev"/>
</dbReference>
<dbReference type="Pfam" id="PF00089">
    <property type="entry name" value="Trypsin"/>
    <property type="match status" value="3"/>
</dbReference>
<feature type="domain" description="Peptidase S1" evidence="6">
    <location>
        <begin position="35"/>
        <end position="254"/>
    </location>
</feature>
<name>A0A482VF00_ASBVE</name>
<proteinExistence type="inferred from homology"/>
<comment type="caution">
    <text evidence="7">The sequence shown here is derived from an EMBL/GenBank/DDBJ whole genome shotgun (WGS) entry which is preliminary data.</text>
</comment>
<accession>A0A482VF00</accession>
<dbReference type="GO" id="GO:0006508">
    <property type="term" value="P:proteolysis"/>
    <property type="evidence" value="ECO:0007669"/>
    <property type="project" value="UniProtKB-KW"/>
</dbReference>
<feature type="domain" description="Peptidase S1" evidence="6">
    <location>
        <begin position="322"/>
        <end position="585"/>
    </location>
</feature>
<keyword evidence="2" id="KW-1015">Disulfide bond</keyword>
<dbReference type="PROSITE" id="PS00135">
    <property type="entry name" value="TRYPSIN_SER"/>
    <property type="match status" value="2"/>
</dbReference>
<keyword evidence="8" id="KW-1185">Reference proteome</keyword>
<evidence type="ECO:0000313" key="7">
    <source>
        <dbReference type="EMBL" id="RZB70351.1"/>
    </source>
</evidence>
<keyword evidence="5" id="KW-0378">Hydrolase</keyword>
<dbReference type="PROSITE" id="PS50240">
    <property type="entry name" value="TRYPSIN_DOM"/>
    <property type="match status" value="2"/>
</dbReference>
<evidence type="ECO:0000259" key="6">
    <source>
        <dbReference type="PROSITE" id="PS50240"/>
    </source>
</evidence>
<evidence type="ECO:0000313" key="8">
    <source>
        <dbReference type="Proteomes" id="UP000292052"/>
    </source>
</evidence>
<keyword evidence="3" id="KW-0325">Glycoprotein</keyword>
<dbReference type="EMBL" id="QDEB01109151">
    <property type="protein sequence ID" value="RZB70351.1"/>
    <property type="molecule type" value="Genomic_DNA"/>
</dbReference>
<keyword evidence="5" id="KW-0645">Protease</keyword>
<dbReference type="InterPro" id="IPR018114">
    <property type="entry name" value="TRYPSIN_HIS"/>
</dbReference>
<evidence type="ECO:0000256" key="5">
    <source>
        <dbReference type="RuleBase" id="RU363034"/>
    </source>
</evidence>
<dbReference type="InterPro" id="IPR043504">
    <property type="entry name" value="Peptidase_S1_PA_chymotrypsin"/>
</dbReference>
<dbReference type="Proteomes" id="UP000292052">
    <property type="component" value="Unassembled WGS sequence"/>
</dbReference>
<comment type="similarity">
    <text evidence="4">Belongs to the peptidase S1 family. CLIP subfamily.</text>
</comment>
<dbReference type="PANTHER" id="PTHR24256">
    <property type="entry name" value="TRYPTASE-RELATED"/>
    <property type="match status" value="1"/>
</dbReference>
<dbReference type="PROSITE" id="PS00134">
    <property type="entry name" value="TRYPSIN_HIS"/>
    <property type="match status" value="2"/>
</dbReference>
<keyword evidence="1" id="KW-0732">Signal</keyword>
<organism evidence="7 8">
    <name type="scientific">Asbolus verrucosus</name>
    <name type="common">Desert ironclad beetle</name>
    <dbReference type="NCBI Taxonomy" id="1661398"/>
    <lineage>
        <taxon>Eukaryota</taxon>
        <taxon>Metazoa</taxon>
        <taxon>Ecdysozoa</taxon>
        <taxon>Arthropoda</taxon>
        <taxon>Hexapoda</taxon>
        <taxon>Insecta</taxon>
        <taxon>Pterygota</taxon>
        <taxon>Neoptera</taxon>
        <taxon>Endopterygota</taxon>
        <taxon>Coleoptera</taxon>
        <taxon>Polyphaga</taxon>
        <taxon>Cucujiformia</taxon>
        <taxon>Tenebrionidae</taxon>
        <taxon>Pimeliinae</taxon>
        <taxon>Asbolus</taxon>
    </lineage>
</organism>
<sequence length="586" mass="65020">MILCNKFTSLASKGDESRLLPKLEDCGKQSPSPKIAGGAVAELDDFAWLALLYYKNKVRIQHGCHGSLISNKYVVTAAHCLDSYQTRNIGNLHSVVLGEYDTTTPKDCKFLEYGGGCADPIQEFFIEHFQIHPNYEIEGARSDIALIRLRGTAKFTGAVSTVKLKARIFPLPNAICYSYLSLRLDSTEMCAGSSDGTDTCVGDSGGPLMVTRVYNKEYKTFLIGVVSIGGTCGSGAAIYTNVALFTEWIRDNVKELYTIYPMSSSCQVNRNKSLRSKKCGDSETKDMILCNKVEQLSNKTSRKIKLLPRLENCGLQMPIPKIYGGKIAELDDFTWIALLKYKNRTGHIQYGCHGSLVSNKYVVTAAHCLKTASQTKLGNLHSVVLGEYDIRTDVDCVHEQYGGDCNDPVQEFSIDSVRIHEDFESKGAMSDIALIRLNGSATFTNFVKPICLPLKLTPLQKHEPLWIAGWGKIENSQSNEYVKYQFKRTMSNVKLKAQIYSLSKEDCERNMNYSPDDTQLCAGSDNGADTCRGDSGGPLMVQRALKNEYKTFLVGVVSFGTRCGTRSAIYTKMSKFTDWILDNLES</sequence>
<dbReference type="InterPro" id="IPR033116">
    <property type="entry name" value="TRYPSIN_SER"/>
</dbReference>
<gene>
    <name evidence="7" type="ORF">BDFB_004194</name>
</gene>
<evidence type="ECO:0000256" key="2">
    <source>
        <dbReference type="ARBA" id="ARBA00023157"/>
    </source>
</evidence>
<dbReference type="STRING" id="1661398.A0A482VF00"/>
<evidence type="ECO:0000256" key="1">
    <source>
        <dbReference type="ARBA" id="ARBA00022729"/>
    </source>
</evidence>
<dbReference type="SMART" id="SM00020">
    <property type="entry name" value="Tryp_SPc"/>
    <property type="match status" value="2"/>
</dbReference>
<dbReference type="AlphaFoldDB" id="A0A482VF00"/>
<reference evidence="7 8" key="1">
    <citation type="submission" date="2017-03" db="EMBL/GenBank/DDBJ databases">
        <title>Genome of the blue death feigning beetle - Asbolus verrucosus.</title>
        <authorList>
            <person name="Rider S.D."/>
        </authorList>
    </citation>
    <scope>NUCLEOTIDE SEQUENCE [LARGE SCALE GENOMIC DNA]</scope>
    <source>
        <strain evidence="7">Butters</strain>
        <tissue evidence="7">Head and leg muscle</tissue>
    </source>
</reference>
<evidence type="ECO:0000256" key="3">
    <source>
        <dbReference type="ARBA" id="ARBA00023180"/>
    </source>
</evidence>
<dbReference type="InterPro" id="IPR009003">
    <property type="entry name" value="Peptidase_S1_PA"/>
</dbReference>
<dbReference type="PRINTS" id="PR00722">
    <property type="entry name" value="CHYMOTRYPSIN"/>
</dbReference>